<evidence type="ECO:0000259" key="8">
    <source>
        <dbReference type="Pfam" id="PF08245"/>
    </source>
</evidence>
<comment type="similarity">
    <text evidence="7">Belongs to the MurCDEF family.</text>
</comment>
<dbReference type="PANTHER" id="PTHR43692">
    <property type="entry name" value="UDP-N-ACETYLMURAMOYLALANINE--D-GLUTAMATE LIGASE"/>
    <property type="match status" value="1"/>
</dbReference>
<keyword evidence="7" id="KW-0961">Cell wall biogenesis/degradation</keyword>
<dbReference type="InterPro" id="IPR036565">
    <property type="entry name" value="Mur-like_cat_sf"/>
</dbReference>
<dbReference type="Pfam" id="PF08245">
    <property type="entry name" value="Mur_ligase_M"/>
    <property type="match status" value="1"/>
</dbReference>
<gene>
    <name evidence="7 10" type="primary">murD</name>
    <name evidence="10" type="ORF">ERS686654_01985</name>
    <name evidence="9" type="ORF">ERS739220_01832</name>
</gene>
<dbReference type="NCBIfam" id="TIGR01087">
    <property type="entry name" value="murD"/>
    <property type="match status" value="1"/>
</dbReference>
<dbReference type="EMBL" id="FAVB01000006">
    <property type="protein sequence ID" value="CUU89379.1"/>
    <property type="molecule type" value="Genomic_DNA"/>
</dbReference>
<dbReference type="InterPro" id="IPR036615">
    <property type="entry name" value="Mur_ligase_C_dom_sf"/>
</dbReference>
<comment type="subcellular location">
    <subcellularLocation>
        <location evidence="1 7">Cytoplasm</location>
    </subcellularLocation>
</comment>
<dbReference type="GO" id="GO:0009252">
    <property type="term" value="P:peptidoglycan biosynthetic process"/>
    <property type="evidence" value="ECO:0007669"/>
    <property type="project" value="UniProtKB-UniRule"/>
</dbReference>
<dbReference type="AlphaFoldDB" id="A0A0S4SPV4"/>
<proteinExistence type="inferred from homology"/>
<keyword evidence="7" id="KW-0573">Peptidoglycan synthesis</keyword>
<reference evidence="11 12" key="1">
    <citation type="submission" date="2015-11" db="EMBL/GenBank/DDBJ databases">
        <authorList>
            <consortium name="Pathogen Informatics"/>
        </authorList>
    </citation>
    <scope>NUCLEOTIDE SEQUENCE [LARGE SCALE GENOMIC DNA]</scope>
    <source>
        <strain evidence="10 11">006A-0059</strain>
        <strain evidence="9 12">006A-0191</strain>
    </source>
</reference>
<dbReference type="Proteomes" id="UP000052237">
    <property type="component" value="Unassembled WGS sequence"/>
</dbReference>
<evidence type="ECO:0000313" key="11">
    <source>
        <dbReference type="Proteomes" id="UP000052237"/>
    </source>
</evidence>
<dbReference type="SUPFAM" id="SSF53244">
    <property type="entry name" value="MurD-like peptide ligases, peptide-binding domain"/>
    <property type="match status" value="1"/>
</dbReference>
<comment type="function">
    <text evidence="7">Cell wall formation. Catalyzes the addition of glutamate to the nucleotide precursor UDP-N-acetylmuramoyl-L-alanine (UMA).</text>
</comment>
<dbReference type="GO" id="GO:0051301">
    <property type="term" value="P:cell division"/>
    <property type="evidence" value="ECO:0007669"/>
    <property type="project" value="UniProtKB-KW"/>
</dbReference>
<dbReference type="GO" id="GO:0005737">
    <property type="term" value="C:cytoplasm"/>
    <property type="evidence" value="ECO:0007669"/>
    <property type="project" value="UniProtKB-SubCell"/>
</dbReference>
<feature type="domain" description="Mur ligase central" evidence="8">
    <location>
        <begin position="90"/>
        <end position="192"/>
    </location>
</feature>
<evidence type="ECO:0000313" key="12">
    <source>
        <dbReference type="Proteomes" id="UP000052257"/>
    </source>
</evidence>
<evidence type="ECO:0000313" key="10">
    <source>
        <dbReference type="EMBL" id="CUU89379.1"/>
    </source>
</evidence>
<comment type="pathway">
    <text evidence="2 7">Cell wall biogenesis; peptidoglycan biosynthesis.</text>
</comment>
<dbReference type="Gene3D" id="3.40.1190.10">
    <property type="entry name" value="Mur-like, catalytic domain"/>
    <property type="match status" value="1"/>
</dbReference>
<keyword evidence="7" id="KW-0132">Cell division</keyword>
<accession>A0A0S4SPV4</accession>
<keyword evidence="7" id="KW-0133">Cell shape</keyword>
<dbReference type="Proteomes" id="UP000052257">
    <property type="component" value="Unassembled WGS sequence"/>
</dbReference>
<dbReference type="HAMAP" id="MF_00639">
    <property type="entry name" value="MurD"/>
    <property type="match status" value="1"/>
</dbReference>
<keyword evidence="4 7" id="KW-0436">Ligase</keyword>
<evidence type="ECO:0000313" key="9">
    <source>
        <dbReference type="EMBL" id="CUU88008.1"/>
    </source>
</evidence>
<dbReference type="PANTHER" id="PTHR43692:SF1">
    <property type="entry name" value="UDP-N-ACETYLMURAMOYLALANINE--D-GLUTAMATE LIGASE"/>
    <property type="match status" value="1"/>
</dbReference>
<evidence type="ECO:0000256" key="1">
    <source>
        <dbReference type="ARBA" id="ARBA00004496"/>
    </source>
</evidence>
<dbReference type="InterPro" id="IPR013221">
    <property type="entry name" value="Mur_ligase_cen"/>
</dbReference>
<comment type="caution">
    <text evidence="10">The sequence shown here is derived from an EMBL/GenBank/DDBJ whole genome shotgun (WGS) entry which is preliminary data.</text>
</comment>
<dbReference type="InterPro" id="IPR005762">
    <property type="entry name" value="MurD"/>
</dbReference>
<dbReference type="GO" id="GO:0071555">
    <property type="term" value="P:cell wall organization"/>
    <property type="evidence" value="ECO:0007669"/>
    <property type="project" value="UniProtKB-KW"/>
</dbReference>
<evidence type="ECO:0000256" key="2">
    <source>
        <dbReference type="ARBA" id="ARBA00004752"/>
    </source>
</evidence>
<evidence type="ECO:0000256" key="3">
    <source>
        <dbReference type="ARBA" id="ARBA00022490"/>
    </source>
</evidence>
<keyword evidence="7" id="KW-0131">Cell cycle</keyword>
<evidence type="ECO:0000256" key="4">
    <source>
        <dbReference type="ARBA" id="ARBA00022598"/>
    </source>
</evidence>
<evidence type="ECO:0000256" key="6">
    <source>
        <dbReference type="ARBA" id="ARBA00022840"/>
    </source>
</evidence>
<name>A0A0S4SPV4_CAMHY</name>
<feature type="binding site" evidence="7">
    <location>
        <begin position="92"/>
        <end position="98"/>
    </location>
    <ligand>
        <name>ATP</name>
        <dbReference type="ChEBI" id="CHEBI:30616"/>
    </ligand>
</feature>
<dbReference type="RefSeq" id="WP_059431320.1">
    <property type="nucleotide sequence ID" value="NZ_FAUW01000005.1"/>
</dbReference>
<keyword evidence="3 7" id="KW-0963">Cytoplasm</keyword>
<keyword evidence="11" id="KW-1185">Reference proteome</keyword>
<dbReference type="GO" id="GO:0005524">
    <property type="term" value="F:ATP binding"/>
    <property type="evidence" value="ECO:0007669"/>
    <property type="project" value="UniProtKB-UniRule"/>
</dbReference>
<dbReference type="SUPFAM" id="SSF53623">
    <property type="entry name" value="MurD-like peptide ligases, catalytic domain"/>
    <property type="match status" value="1"/>
</dbReference>
<keyword evidence="5 7" id="KW-0547">Nucleotide-binding</keyword>
<organism evidence="10 11">
    <name type="scientific">Campylobacter hyointestinalis subsp. hyointestinalis</name>
    <dbReference type="NCBI Taxonomy" id="91352"/>
    <lineage>
        <taxon>Bacteria</taxon>
        <taxon>Pseudomonadati</taxon>
        <taxon>Campylobacterota</taxon>
        <taxon>Epsilonproteobacteria</taxon>
        <taxon>Campylobacterales</taxon>
        <taxon>Campylobacteraceae</taxon>
        <taxon>Campylobacter</taxon>
    </lineage>
</organism>
<dbReference type="Gene3D" id="3.90.190.20">
    <property type="entry name" value="Mur ligase, C-terminal domain"/>
    <property type="match status" value="1"/>
</dbReference>
<dbReference type="EC" id="6.3.2.9" evidence="7"/>
<evidence type="ECO:0000256" key="5">
    <source>
        <dbReference type="ARBA" id="ARBA00022741"/>
    </source>
</evidence>
<comment type="catalytic activity">
    <reaction evidence="7">
        <text>UDP-N-acetyl-alpha-D-muramoyl-L-alanine + D-glutamate + ATP = UDP-N-acetyl-alpha-D-muramoyl-L-alanyl-D-glutamate + ADP + phosphate + H(+)</text>
        <dbReference type="Rhea" id="RHEA:16429"/>
        <dbReference type="ChEBI" id="CHEBI:15378"/>
        <dbReference type="ChEBI" id="CHEBI:29986"/>
        <dbReference type="ChEBI" id="CHEBI:30616"/>
        <dbReference type="ChEBI" id="CHEBI:43474"/>
        <dbReference type="ChEBI" id="CHEBI:83898"/>
        <dbReference type="ChEBI" id="CHEBI:83900"/>
        <dbReference type="ChEBI" id="CHEBI:456216"/>
        <dbReference type="EC" id="6.3.2.9"/>
    </reaction>
</comment>
<dbReference type="GO" id="GO:0008764">
    <property type="term" value="F:UDP-N-acetylmuramoylalanine-D-glutamate ligase activity"/>
    <property type="evidence" value="ECO:0007669"/>
    <property type="project" value="UniProtKB-UniRule"/>
</dbReference>
<dbReference type="UniPathway" id="UPA00219"/>
<keyword evidence="6 7" id="KW-0067">ATP-binding</keyword>
<dbReference type="GO" id="GO:0008360">
    <property type="term" value="P:regulation of cell shape"/>
    <property type="evidence" value="ECO:0007669"/>
    <property type="project" value="UniProtKB-KW"/>
</dbReference>
<evidence type="ECO:0000256" key="7">
    <source>
        <dbReference type="HAMAP-Rule" id="MF_00639"/>
    </source>
</evidence>
<protein>
    <recommendedName>
        <fullName evidence="7">UDP-N-acetylmuramoylalanine--D-glutamate ligase</fullName>
        <ecNumber evidence="7">6.3.2.9</ecNumber>
    </recommendedName>
    <alternativeName>
        <fullName evidence="7">D-glutamic acid-adding enzyme</fullName>
    </alternativeName>
    <alternativeName>
        <fullName evidence="7">UDP-N-acetylmuramoyl-L-alanyl-D-glutamate synthetase</fullName>
    </alternativeName>
</protein>
<sequence length="402" mass="45079">MKKSLFGYGLTTSALCRSGGFDIYDDKFTQSSFDEFGNALLNPSKFDPLKSELEIPSPGFPRNHALIISARNLMSEYDYFASIAPKSVWISGTNGKTTTTKMAQWLLENRGSVMGGNVGIPLANLVNLKAKLWILETSSFTLHYTKFATPEIYILLPITPDHLSWHGSFSEYEEAKLKPLSMMKEGSVAIVPQIYANRPSKAKIIGYKDEKDLAIKLDIDIDLIKFKIPFLMDALLALCTEKLIFGVTSFRHLNDFVIEAHKLEEFKDRYGRIFVDDTKATNIDATLQALKRYAGKKLHIILGGDDKGVDLSAVFEALRSFDVCVYAIGSNTDKIMDLCFKFGLPCERSEFLEIAVKKMDEHMSKNAKDNEIGLLSPACASLDQFKSYAERGDLFKKYINSL</sequence>
<accession>A0A9W5EW86</accession>
<dbReference type="EMBL" id="FAUW01000005">
    <property type="protein sequence ID" value="CUU88008.1"/>
    <property type="molecule type" value="Genomic_DNA"/>
</dbReference>